<dbReference type="EMBL" id="JAPNKE010000002">
    <property type="protein sequence ID" value="MCY1008049.1"/>
    <property type="molecule type" value="Genomic_DNA"/>
</dbReference>
<comment type="caution">
    <text evidence="1">The sequence shown here is derived from an EMBL/GenBank/DDBJ whole genome shotgun (WGS) entry which is preliminary data.</text>
</comment>
<dbReference type="Proteomes" id="UP001150924">
    <property type="component" value="Unassembled WGS sequence"/>
</dbReference>
<accession>A0A9X3ERH2</accession>
<organism evidence="1 2">
    <name type="scientific">Nannocystis pusilla</name>
    <dbReference type="NCBI Taxonomy" id="889268"/>
    <lineage>
        <taxon>Bacteria</taxon>
        <taxon>Pseudomonadati</taxon>
        <taxon>Myxococcota</taxon>
        <taxon>Polyangia</taxon>
        <taxon>Nannocystales</taxon>
        <taxon>Nannocystaceae</taxon>
        <taxon>Nannocystis</taxon>
    </lineage>
</organism>
<sequence>MSVTIAENVRENIDNNELDKLTQFNDNPGYGGQQIMVKVAGVKLSIAHVTFGKGQAHVSIFYRRDGDEFQIYGVGKHDGKKDGKTLYEALWDGHGARRIAVQIQ</sequence>
<evidence type="ECO:0000313" key="2">
    <source>
        <dbReference type="Proteomes" id="UP001150924"/>
    </source>
</evidence>
<name>A0A9X3ERH2_9BACT</name>
<gene>
    <name evidence="1" type="ORF">OV079_21315</name>
</gene>
<proteinExistence type="predicted"/>
<dbReference type="AlphaFoldDB" id="A0A9X3ERH2"/>
<evidence type="ECO:0000313" key="1">
    <source>
        <dbReference type="EMBL" id="MCY1008049.1"/>
    </source>
</evidence>
<reference evidence="1" key="1">
    <citation type="submission" date="2022-11" db="EMBL/GenBank/DDBJ databases">
        <title>Minimal conservation of predation-associated metabolite biosynthetic gene clusters underscores biosynthetic potential of Myxococcota including descriptions for ten novel species: Archangium lansinium sp. nov., Myxococcus landrumus sp. nov., Nannocystis bai.</title>
        <authorList>
            <person name="Ahearne A."/>
            <person name="Stevens C."/>
            <person name="Phillips K."/>
        </authorList>
    </citation>
    <scope>NUCLEOTIDE SEQUENCE</scope>
    <source>
        <strain evidence="1">Na p29</strain>
    </source>
</reference>
<keyword evidence="2" id="KW-1185">Reference proteome</keyword>
<dbReference type="RefSeq" id="WP_267770698.1">
    <property type="nucleotide sequence ID" value="NZ_JAPNKE010000002.1"/>
</dbReference>
<protein>
    <submittedName>
        <fullName evidence="1">Uncharacterized protein</fullName>
    </submittedName>
</protein>